<evidence type="ECO:0000256" key="5">
    <source>
        <dbReference type="ARBA" id="ARBA00022801"/>
    </source>
</evidence>
<dbReference type="CDD" id="cd10340">
    <property type="entry name" value="SH2_N-SH2_SHP_like"/>
    <property type="match status" value="1"/>
</dbReference>
<keyword evidence="5" id="KW-0378">Hydrolase</keyword>
<accession>A0A2G8L6K5</accession>
<evidence type="ECO:0000256" key="7">
    <source>
        <dbReference type="ARBA" id="ARBA00022999"/>
    </source>
</evidence>
<dbReference type="PROSITE" id="PS50001">
    <property type="entry name" value="SH2"/>
    <property type="match status" value="2"/>
</dbReference>
<dbReference type="InterPro" id="IPR036860">
    <property type="entry name" value="SH2_dom_sf"/>
</dbReference>
<keyword evidence="4" id="KW-0677">Repeat</keyword>
<feature type="non-terminal residue" evidence="11">
    <location>
        <position position="169"/>
    </location>
</feature>
<name>A0A2G8L6K5_STIJA</name>
<evidence type="ECO:0000313" key="12">
    <source>
        <dbReference type="Proteomes" id="UP000230750"/>
    </source>
</evidence>
<dbReference type="STRING" id="307972.A0A2G8L6K5"/>
<dbReference type="GO" id="GO:0030971">
    <property type="term" value="F:receptor tyrosine kinase binding"/>
    <property type="evidence" value="ECO:0007669"/>
    <property type="project" value="TreeGrafter"/>
</dbReference>
<evidence type="ECO:0000259" key="10">
    <source>
        <dbReference type="PROSITE" id="PS50001"/>
    </source>
</evidence>
<evidence type="ECO:0000256" key="1">
    <source>
        <dbReference type="ARBA" id="ARBA00004496"/>
    </source>
</evidence>
<reference evidence="11 12" key="1">
    <citation type="journal article" date="2017" name="PLoS Biol.">
        <title>The sea cucumber genome provides insights into morphological evolution and visceral regeneration.</title>
        <authorList>
            <person name="Zhang X."/>
            <person name="Sun L."/>
            <person name="Yuan J."/>
            <person name="Sun Y."/>
            <person name="Gao Y."/>
            <person name="Zhang L."/>
            <person name="Li S."/>
            <person name="Dai H."/>
            <person name="Hamel J.F."/>
            <person name="Liu C."/>
            <person name="Yu Y."/>
            <person name="Liu S."/>
            <person name="Lin W."/>
            <person name="Guo K."/>
            <person name="Jin S."/>
            <person name="Xu P."/>
            <person name="Storey K.B."/>
            <person name="Huan P."/>
            <person name="Zhang T."/>
            <person name="Zhou Y."/>
            <person name="Zhang J."/>
            <person name="Lin C."/>
            <person name="Li X."/>
            <person name="Xing L."/>
            <person name="Huo D."/>
            <person name="Sun M."/>
            <person name="Wang L."/>
            <person name="Mercier A."/>
            <person name="Li F."/>
            <person name="Yang H."/>
            <person name="Xiang J."/>
        </authorList>
    </citation>
    <scope>NUCLEOTIDE SEQUENCE [LARGE SCALE GENOMIC DNA]</scope>
    <source>
        <strain evidence="11">Shaxun</strain>
        <tissue evidence="11">Muscle</tissue>
    </source>
</reference>
<dbReference type="SUPFAM" id="SSF55550">
    <property type="entry name" value="SH2 domain"/>
    <property type="match status" value="2"/>
</dbReference>
<comment type="caution">
    <text evidence="11">The sequence shown here is derived from an EMBL/GenBank/DDBJ whole genome shotgun (WGS) entry which is preliminary data.</text>
</comment>
<proteinExistence type="predicted"/>
<dbReference type="GO" id="GO:0004726">
    <property type="term" value="F:non-membrane spanning protein tyrosine phosphatase activity"/>
    <property type="evidence" value="ECO:0007669"/>
    <property type="project" value="TreeGrafter"/>
</dbReference>
<evidence type="ECO:0000256" key="4">
    <source>
        <dbReference type="ARBA" id="ARBA00022737"/>
    </source>
</evidence>
<keyword evidence="3" id="KW-0963">Cytoplasm</keyword>
<dbReference type="EMBL" id="MRZV01000197">
    <property type="protein sequence ID" value="PIK55897.1"/>
    <property type="molecule type" value="Genomic_DNA"/>
</dbReference>
<evidence type="ECO:0000256" key="6">
    <source>
        <dbReference type="ARBA" id="ARBA00022912"/>
    </source>
</evidence>
<evidence type="ECO:0000256" key="2">
    <source>
        <dbReference type="ARBA" id="ARBA00013064"/>
    </source>
</evidence>
<keyword evidence="12" id="KW-1185">Reference proteome</keyword>
<dbReference type="OrthoDB" id="8815311at2759"/>
<evidence type="ECO:0000313" key="11">
    <source>
        <dbReference type="EMBL" id="PIK55897.1"/>
    </source>
</evidence>
<feature type="domain" description="SH2" evidence="10">
    <location>
        <begin position="8"/>
        <end position="104"/>
    </location>
</feature>
<dbReference type="InterPro" id="IPR000980">
    <property type="entry name" value="SH2"/>
</dbReference>
<comment type="catalytic activity">
    <reaction evidence="8">
        <text>O-phospho-L-tyrosyl-[protein] + H2O = L-tyrosyl-[protein] + phosphate</text>
        <dbReference type="Rhea" id="RHEA:10684"/>
        <dbReference type="Rhea" id="RHEA-COMP:10136"/>
        <dbReference type="Rhea" id="RHEA-COMP:20101"/>
        <dbReference type="ChEBI" id="CHEBI:15377"/>
        <dbReference type="ChEBI" id="CHEBI:43474"/>
        <dbReference type="ChEBI" id="CHEBI:46858"/>
        <dbReference type="ChEBI" id="CHEBI:61978"/>
        <dbReference type="EC" id="3.1.3.48"/>
    </reaction>
</comment>
<comment type="subcellular location">
    <subcellularLocation>
        <location evidence="1">Cytoplasm</location>
    </subcellularLocation>
</comment>
<keyword evidence="7 9" id="KW-0727">SH2 domain</keyword>
<gene>
    <name evidence="11" type="ORF">BSL78_07231</name>
</gene>
<protein>
    <recommendedName>
        <fullName evidence="2">protein-tyrosine-phosphatase</fullName>
        <ecNumber evidence="2">3.1.3.48</ecNumber>
    </recommendedName>
</protein>
<dbReference type="GO" id="GO:0070374">
    <property type="term" value="P:positive regulation of ERK1 and ERK2 cascade"/>
    <property type="evidence" value="ECO:0007669"/>
    <property type="project" value="TreeGrafter"/>
</dbReference>
<organism evidence="11 12">
    <name type="scientific">Stichopus japonicus</name>
    <name type="common">Sea cucumber</name>
    <dbReference type="NCBI Taxonomy" id="307972"/>
    <lineage>
        <taxon>Eukaryota</taxon>
        <taxon>Metazoa</taxon>
        <taxon>Echinodermata</taxon>
        <taxon>Eleutherozoa</taxon>
        <taxon>Echinozoa</taxon>
        <taxon>Holothuroidea</taxon>
        <taxon>Aspidochirotacea</taxon>
        <taxon>Aspidochirotida</taxon>
        <taxon>Stichopodidae</taxon>
        <taxon>Apostichopus</taxon>
    </lineage>
</organism>
<sequence>MVFNLIRWFHPNIAGIDAEQLLLDRGYDGSFLCRPSQSNPGDFTLSVRRSGQVTHIKIQNTGDYFDLYGGEKFATLAELIQHFTERGNKLREKNGQIIELKYPLNSADPTNERWFHGPLIGKEAERVLKAENAKNGSYLVRESYSNPGDYVLSVRTGEDKVTHVMISYQ</sequence>
<dbReference type="Gene3D" id="3.30.505.10">
    <property type="entry name" value="SH2 domain"/>
    <property type="match status" value="2"/>
</dbReference>
<dbReference type="EC" id="3.1.3.48" evidence="2"/>
<dbReference type="Pfam" id="PF00017">
    <property type="entry name" value="SH2"/>
    <property type="match status" value="2"/>
</dbReference>
<dbReference type="AlphaFoldDB" id="A0A2G8L6K5"/>
<evidence type="ECO:0000256" key="9">
    <source>
        <dbReference type="PROSITE-ProRule" id="PRU00191"/>
    </source>
</evidence>
<dbReference type="PANTHER" id="PTHR46559:SF3">
    <property type="entry name" value="TYROSINE-PROTEIN PHOSPHATASE NON-RECEPTOR TYPE"/>
    <property type="match status" value="1"/>
</dbReference>
<dbReference type="PRINTS" id="PR00401">
    <property type="entry name" value="SH2DOMAIN"/>
</dbReference>
<evidence type="ECO:0000256" key="3">
    <source>
        <dbReference type="ARBA" id="ARBA00022490"/>
    </source>
</evidence>
<dbReference type="Proteomes" id="UP000230750">
    <property type="component" value="Unassembled WGS sequence"/>
</dbReference>
<dbReference type="FunFam" id="3.30.505.10:FF:000018">
    <property type="entry name" value="Tyrosine-protein phosphatase non-receptor type"/>
    <property type="match status" value="1"/>
</dbReference>
<dbReference type="PANTHER" id="PTHR46559">
    <property type="entry name" value="TYROSINE-PROTEIN PHOSPHATASE NON-RECEPTOR TYPE 11"/>
    <property type="match status" value="1"/>
</dbReference>
<feature type="domain" description="SH2" evidence="10">
    <location>
        <begin position="114"/>
        <end position="169"/>
    </location>
</feature>
<keyword evidence="6" id="KW-0904">Protein phosphatase</keyword>
<evidence type="ECO:0000256" key="8">
    <source>
        <dbReference type="ARBA" id="ARBA00051722"/>
    </source>
</evidence>
<dbReference type="SMART" id="SM00252">
    <property type="entry name" value="SH2"/>
    <property type="match status" value="2"/>
</dbReference>
<dbReference type="GO" id="GO:0050839">
    <property type="term" value="F:cell adhesion molecule binding"/>
    <property type="evidence" value="ECO:0007669"/>
    <property type="project" value="TreeGrafter"/>
</dbReference>
<dbReference type="GO" id="GO:0005737">
    <property type="term" value="C:cytoplasm"/>
    <property type="evidence" value="ECO:0007669"/>
    <property type="project" value="UniProtKB-SubCell"/>
</dbReference>